<feature type="compositionally biased region" description="Polar residues" evidence="1">
    <location>
        <begin position="41"/>
        <end position="56"/>
    </location>
</feature>
<dbReference type="KEGG" id="sch:Sphch_2497"/>
<evidence type="ECO:0000313" key="3">
    <source>
        <dbReference type="Proteomes" id="UP000007150"/>
    </source>
</evidence>
<feature type="region of interest" description="Disordered" evidence="1">
    <location>
        <begin position="138"/>
        <end position="187"/>
    </location>
</feature>
<evidence type="ECO:0000313" key="2">
    <source>
        <dbReference type="EMBL" id="AEG50151.1"/>
    </source>
</evidence>
<evidence type="ECO:0000256" key="1">
    <source>
        <dbReference type="SAM" id="MobiDB-lite"/>
    </source>
</evidence>
<dbReference type="STRING" id="690566.Sphch_2497"/>
<dbReference type="EMBL" id="CP002798">
    <property type="protein sequence ID" value="AEG50151.1"/>
    <property type="molecule type" value="Genomic_DNA"/>
</dbReference>
<name>F6EZ58_SPHCR</name>
<dbReference type="HOGENOM" id="CLU_1446789_0_0_5"/>
<dbReference type="AlphaFoldDB" id="F6EZ58"/>
<feature type="region of interest" description="Disordered" evidence="1">
    <location>
        <begin position="36"/>
        <end position="68"/>
    </location>
</feature>
<reference evidence="2 3" key="1">
    <citation type="submission" date="2011-05" db="EMBL/GenBank/DDBJ databases">
        <title>Complete sequence of chromosome 1 of Sphingobium chlorophenolicum L-1.</title>
        <authorList>
            <consortium name="US DOE Joint Genome Institute"/>
            <person name="Lucas S."/>
            <person name="Han J."/>
            <person name="Lapidus A."/>
            <person name="Cheng J.-F."/>
            <person name="Goodwin L."/>
            <person name="Pitluck S."/>
            <person name="Peters L."/>
            <person name="Daligault H."/>
            <person name="Han C."/>
            <person name="Tapia R."/>
            <person name="Land M."/>
            <person name="Hauser L."/>
            <person name="Kyrpides N."/>
            <person name="Ivanova N."/>
            <person name="Pagani I."/>
            <person name="Turner P."/>
            <person name="Copley S."/>
            <person name="Woyke T."/>
        </authorList>
    </citation>
    <scope>NUCLEOTIDE SEQUENCE [LARGE SCALE GENOMIC DNA]</scope>
    <source>
        <strain evidence="2 3">L-1</strain>
    </source>
</reference>
<dbReference type="Proteomes" id="UP000007150">
    <property type="component" value="Chromosome 1"/>
</dbReference>
<gene>
    <name evidence="2" type="ORF">Sphch_2497</name>
</gene>
<protein>
    <submittedName>
        <fullName evidence="2">Uncharacterized protein</fullName>
    </submittedName>
</protein>
<keyword evidence="3" id="KW-1185">Reference proteome</keyword>
<organism evidence="2 3">
    <name type="scientific">Sphingobium chlorophenolicum L-1</name>
    <dbReference type="NCBI Taxonomy" id="690566"/>
    <lineage>
        <taxon>Bacteria</taxon>
        <taxon>Pseudomonadati</taxon>
        <taxon>Pseudomonadota</taxon>
        <taxon>Alphaproteobacteria</taxon>
        <taxon>Sphingomonadales</taxon>
        <taxon>Sphingomonadaceae</taxon>
        <taxon>Sphingobium</taxon>
    </lineage>
</organism>
<proteinExistence type="predicted"/>
<sequence>MDATSMVRFEQYGRRLSAGPDLSRIGCGRPGLVARRHRENSSYSPSRLRTGHSPTANHAREGVSGPIQDRPSLCHQAGDFMISRGACRNWCGKASGNVQEKFRFLPFLFTVINPSRSAIYLSSPFFATLCSLTPSADRAARGSALTPTARRRGCRVRTAPSAGSSPATRNGPPDSPAPPPARRPRSP</sequence>
<accession>F6EZ58</accession>